<feature type="region of interest" description="Disordered" evidence="1">
    <location>
        <begin position="66"/>
        <end position="93"/>
    </location>
</feature>
<name>A0A1W6MS75_9HYPH</name>
<organism evidence="2 3">
    <name type="scientific">Methylocystis bryophila</name>
    <dbReference type="NCBI Taxonomy" id="655015"/>
    <lineage>
        <taxon>Bacteria</taxon>
        <taxon>Pseudomonadati</taxon>
        <taxon>Pseudomonadota</taxon>
        <taxon>Alphaproteobacteria</taxon>
        <taxon>Hyphomicrobiales</taxon>
        <taxon>Methylocystaceae</taxon>
        <taxon>Methylocystis</taxon>
    </lineage>
</organism>
<dbReference type="Gene3D" id="2.40.160.10">
    <property type="entry name" value="Porin"/>
    <property type="match status" value="1"/>
</dbReference>
<dbReference type="KEGG" id="mbry:B1812_04440"/>
<reference evidence="2 3" key="1">
    <citation type="submission" date="2017-02" db="EMBL/GenBank/DDBJ databases">
        <authorList>
            <person name="Peterson S.W."/>
        </authorList>
    </citation>
    <scope>NUCLEOTIDE SEQUENCE [LARGE SCALE GENOMIC DNA]</scope>
    <source>
        <strain evidence="2 3">S285</strain>
    </source>
</reference>
<sequence length="496" mass="54157">MTDPHSKLQGIVFFLVLTTGSAGILTSASAESSPSNLVDEIKALKHELDAQRTATHRLEKKLEALVSHSKSQSSASKTQSSNESSSGANESSGEAGAILTSAGQNALSAGYANGFFIKDGDGNNSLYINGLLQARFNHFATHQTWQFGAIDQTSNVFDVFLGRLYFSGNIIDPSVQYFYTLQGTTAGNGSGITLLDAKMSKTFDPFLTISAGRFWSSYTYEYYTDIGKYLFPDLSAAEWAFSLGRIVGAQASGQNGKFSYAVSVSNSVPGSDVSFTENTKSQLATIVHANYDILEPYGFQESDPNPAGVWNPQLSLWASGMYNVVSYASVFQNAYPDDKTYGATSSLNFRYGYLSFQGTGYFQGTEANTTGFAPHRAFNSYGWSEQVGFYIIPGTLELAERIDGVGWGRAQIPFTGGAEHQWWAGPGNFSYKNLTEYTGGLNYYLHGHNAKVQLAYSYIKGNENENAFFYPPFSWLKTVGKPFNAQRLILQSQLAF</sequence>
<feature type="compositionally biased region" description="Low complexity" evidence="1">
    <location>
        <begin position="67"/>
        <end position="93"/>
    </location>
</feature>
<evidence type="ECO:0008006" key="4">
    <source>
        <dbReference type="Google" id="ProtNLM"/>
    </source>
</evidence>
<accession>A0A1W6MS75</accession>
<dbReference type="EMBL" id="CP019948">
    <property type="protein sequence ID" value="ARN80444.1"/>
    <property type="molecule type" value="Genomic_DNA"/>
</dbReference>
<dbReference type="OrthoDB" id="9771991at2"/>
<evidence type="ECO:0000313" key="2">
    <source>
        <dbReference type="EMBL" id="ARN80444.1"/>
    </source>
</evidence>
<keyword evidence="3" id="KW-1185">Reference proteome</keyword>
<protein>
    <recommendedName>
        <fullName evidence="4">Porin</fullName>
    </recommendedName>
</protein>
<gene>
    <name evidence="2" type="ORF">B1812_04440</name>
</gene>
<dbReference type="InterPro" id="IPR023614">
    <property type="entry name" value="Porin_dom_sf"/>
</dbReference>
<proteinExistence type="predicted"/>
<dbReference type="AlphaFoldDB" id="A0A1W6MS75"/>
<dbReference type="RefSeq" id="WP_085770508.1">
    <property type="nucleotide sequence ID" value="NZ_AP027149.1"/>
</dbReference>
<evidence type="ECO:0000313" key="3">
    <source>
        <dbReference type="Proteomes" id="UP000193978"/>
    </source>
</evidence>
<dbReference type="Proteomes" id="UP000193978">
    <property type="component" value="Chromosome"/>
</dbReference>
<evidence type="ECO:0000256" key="1">
    <source>
        <dbReference type="SAM" id="MobiDB-lite"/>
    </source>
</evidence>